<organism evidence="1 2">
    <name type="scientific">Acidaminococcus fermentans</name>
    <dbReference type="NCBI Taxonomy" id="905"/>
    <lineage>
        <taxon>Bacteria</taxon>
        <taxon>Bacillati</taxon>
        <taxon>Bacillota</taxon>
        <taxon>Negativicutes</taxon>
        <taxon>Acidaminococcales</taxon>
        <taxon>Acidaminococcaceae</taxon>
        <taxon>Acidaminococcus</taxon>
    </lineage>
</organism>
<dbReference type="Proteomes" id="UP000182379">
    <property type="component" value="Unassembled WGS sequence"/>
</dbReference>
<reference evidence="1 2" key="1">
    <citation type="submission" date="2016-10" db="EMBL/GenBank/DDBJ databases">
        <authorList>
            <person name="Varghese N."/>
            <person name="Submissions S."/>
        </authorList>
    </citation>
    <scope>NUCLEOTIDE SEQUENCE [LARGE SCALE GENOMIC DNA]</scope>
    <source>
        <strain evidence="1 2">WCC6</strain>
    </source>
</reference>
<dbReference type="EMBL" id="FNOP01000004">
    <property type="protein sequence ID" value="SDW67683.1"/>
    <property type="molecule type" value="Genomic_DNA"/>
</dbReference>
<comment type="caution">
    <text evidence="1">The sequence shown here is derived from an EMBL/GenBank/DDBJ whole genome shotgun (WGS) entry which is preliminary data.</text>
</comment>
<evidence type="ECO:0008006" key="3">
    <source>
        <dbReference type="Google" id="ProtNLM"/>
    </source>
</evidence>
<name>A0A1H2VH88_ACIFE</name>
<dbReference type="RefSeq" id="WP_074705119.1">
    <property type="nucleotide sequence ID" value="NZ_CBCSNF010000001.1"/>
</dbReference>
<dbReference type="AlphaFoldDB" id="A0A1H2VH88"/>
<proteinExistence type="predicted"/>
<sequence length="143" mass="16571">MNPKAQSFQDYLDKEKLKDFTLEEISGEDLKPVVFRSHLALKEARLPVVVVWDLSIYGMVRILVAQKALKKTNETALLKQIDETNRKYKAFKYYLDEEGNLVLDACILCRGQKVDGELVYILFNTLAQHLEEAYGQWMKVVWG</sequence>
<protein>
    <recommendedName>
        <fullName evidence="3">Sensory transduction regulator</fullName>
    </recommendedName>
</protein>
<accession>A0A1H2VH88</accession>
<evidence type="ECO:0000313" key="1">
    <source>
        <dbReference type="EMBL" id="SDW67683.1"/>
    </source>
</evidence>
<gene>
    <name evidence="1" type="ORF">SAMN05216495_10444</name>
</gene>
<evidence type="ECO:0000313" key="2">
    <source>
        <dbReference type="Proteomes" id="UP000182379"/>
    </source>
</evidence>